<feature type="domain" description="Solute-binding protein family 5" evidence="6">
    <location>
        <begin position="74"/>
        <end position="430"/>
    </location>
</feature>
<evidence type="ECO:0000256" key="3">
    <source>
        <dbReference type="ARBA" id="ARBA00022448"/>
    </source>
</evidence>
<dbReference type="InterPro" id="IPR000914">
    <property type="entry name" value="SBP_5_dom"/>
</dbReference>
<feature type="signal peptide" evidence="5">
    <location>
        <begin position="1"/>
        <end position="25"/>
    </location>
</feature>
<accession>A0ABT1PLY8</accession>
<evidence type="ECO:0000256" key="1">
    <source>
        <dbReference type="ARBA" id="ARBA00004196"/>
    </source>
</evidence>
<comment type="caution">
    <text evidence="7">The sequence shown here is derived from an EMBL/GenBank/DDBJ whole genome shotgun (WGS) entry which is preliminary data.</text>
</comment>
<evidence type="ECO:0000313" key="8">
    <source>
        <dbReference type="Proteomes" id="UP001206206"/>
    </source>
</evidence>
<evidence type="ECO:0000256" key="5">
    <source>
        <dbReference type="SAM" id="SignalP"/>
    </source>
</evidence>
<dbReference type="InterPro" id="IPR039424">
    <property type="entry name" value="SBP_5"/>
</dbReference>
<evidence type="ECO:0000259" key="6">
    <source>
        <dbReference type="Pfam" id="PF00496"/>
    </source>
</evidence>
<name>A0ABT1PLY8_9ACTN</name>
<keyword evidence="3" id="KW-0813">Transport</keyword>
<dbReference type="InterPro" id="IPR030678">
    <property type="entry name" value="Peptide/Ni-bd"/>
</dbReference>
<reference evidence="7 8" key="1">
    <citation type="submission" date="2022-06" db="EMBL/GenBank/DDBJ databases">
        <title>Draft genome sequence of type strain Streptomyces rubrisoli DSM 42083.</title>
        <authorList>
            <person name="Duangmal K."/>
            <person name="Klaysubun C."/>
        </authorList>
    </citation>
    <scope>NUCLEOTIDE SEQUENCE [LARGE SCALE GENOMIC DNA]</scope>
    <source>
        <strain evidence="7 8">DSM 42083</strain>
    </source>
</reference>
<gene>
    <name evidence="7" type="ORF">NON19_25275</name>
</gene>
<comment type="subcellular location">
    <subcellularLocation>
        <location evidence="1">Cell envelope</location>
    </subcellularLocation>
</comment>
<keyword evidence="8" id="KW-1185">Reference proteome</keyword>
<dbReference type="PANTHER" id="PTHR30290">
    <property type="entry name" value="PERIPLASMIC BINDING COMPONENT OF ABC TRANSPORTER"/>
    <property type="match status" value="1"/>
</dbReference>
<sequence>MRRKLSALVAVLAAAICSSCTVSSAAPASGGHPVMGTTDQVTSLDPADAYDRGSWDVFNNVFQTLMTVPAGADQPVPDAAQSCGFTDANDTTYRCTLRDNLRFSNGDPLTGEDVAYSLARTKAINSSRGPASLLSVLSATQVAGRQITFHLVAPDATWPLKLATGAASIVDHRVYPEDRPLRGNRLVGSGPYQVQSYTPGRQLDLAPNPRYSGAAHRVNSGATIRYYATAQQLATALKKQDIDFVPGGLPPKDEAAYDSTTGEFHTIKSSSPEAHYLVFDTTHAPFNNPEARLAVAWALDRESLARDVYARTVVPLYSLIPQGISGHTTPYFDRYGATPDPTKAKAALAAAHIPQPVHFTLTVSSGSAADLEASVLKQQLEATGAFNVAVRHVGWTEFQQGWAAHRYDAFTVGWFPDYRDADNFIAPLIGHDGVFHTGYDNHAVDDIISRTRAMPSRAAAGSLVAKAQDTEATDIPVLPLWQGQAYTVARANITGLSMSNSDTGVTNFAPIGVGSAG</sequence>
<dbReference type="EMBL" id="JANFNH010000039">
    <property type="protein sequence ID" value="MCQ4045253.1"/>
    <property type="molecule type" value="Genomic_DNA"/>
</dbReference>
<evidence type="ECO:0000313" key="7">
    <source>
        <dbReference type="EMBL" id="MCQ4045253.1"/>
    </source>
</evidence>
<keyword evidence="4 5" id="KW-0732">Signal</keyword>
<protein>
    <submittedName>
        <fullName evidence="7">ABC transporter substrate-binding protein</fullName>
    </submittedName>
</protein>
<proteinExistence type="inferred from homology"/>
<dbReference type="PIRSF" id="PIRSF002741">
    <property type="entry name" value="MppA"/>
    <property type="match status" value="1"/>
</dbReference>
<dbReference type="Proteomes" id="UP001206206">
    <property type="component" value="Unassembled WGS sequence"/>
</dbReference>
<comment type="similarity">
    <text evidence="2">Belongs to the bacterial solute-binding protein 5 family.</text>
</comment>
<organism evidence="7 8">
    <name type="scientific">Streptantibioticus rubrisoli</name>
    <dbReference type="NCBI Taxonomy" id="1387313"/>
    <lineage>
        <taxon>Bacteria</taxon>
        <taxon>Bacillati</taxon>
        <taxon>Actinomycetota</taxon>
        <taxon>Actinomycetes</taxon>
        <taxon>Kitasatosporales</taxon>
        <taxon>Streptomycetaceae</taxon>
        <taxon>Streptantibioticus</taxon>
    </lineage>
</organism>
<evidence type="ECO:0000256" key="2">
    <source>
        <dbReference type="ARBA" id="ARBA00005695"/>
    </source>
</evidence>
<dbReference type="SUPFAM" id="SSF53850">
    <property type="entry name" value="Periplasmic binding protein-like II"/>
    <property type="match status" value="1"/>
</dbReference>
<feature type="chain" id="PRO_5046075947" evidence="5">
    <location>
        <begin position="26"/>
        <end position="517"/>
    </location>
</feature>
<dbReference type="RefSeq" id="WP_255931384.1">
    <property type="nucleotide sequence ID" value="NZ_JANFNH010000039.1"/>
</dbReference>
<dbReference type="Gene3D" id="3.10.105.10">
    <property type="entry name" value="Dipeptide-binding Protein, Domain 3"/>
    <property type="match status" value="1"/>
</dbReference>
<dbReference type="PANTHER" id="PTHR30290:SF10">
    <property type="entry name" value="PERIPLASMIC OLIGOPEPTIDE-BINDING PROTEIN-RELATED"/>
    <property type="match status" value="1"/>
</dbReference>
<dbReference type="Pfam" id="PF00496">
    <property type="entry name" value="SBP_bac_5"/>
    <property type="match status" value="1"/>
</dbReference>
<evidence type="ECO:0000256" key="4">
    <source>
        <dbReference type="ARBA" id="ARBA00022729"/>
    </source>
</evidence>
<dbReference type="Gene3D" id="3.40.190.10">
    <property type="entry name" value="Periplasmic binding protein-like II"/>
    <property type="match status" value="1"/>
</dbReference>